<dbReference type="GO" id="GO:0016740">
    <property type="term" value="F:transferase activity"/>
    <property type="evidence" value="ECO:0007669"/>
    <property type="project" value="UniProtKB-KW"/>
</dbReference>
<dbReference type="AlphaFoldDB" id="A0A6M6JG55"/>
<dbReference type="InterPro" id="IPR038740">
    <property type="entry name" value="BioF2-like_GNAT_dom"/>
</dbReference>
<evidence type="ECO:0000313" key="2">
    <source>
        <dbReference type="EMBL" id="QJY46998.1"/>
    </source>
</evidence>
<organism evidence="2 3">
    <name type="scientific">Pseudonocardia broussonetiae</name>
    <dbReference type="NCBI Taxonomy" id="2736640"/>
    <lineage>
        <taxon>Bacteria</taxon>
        <taxon>Bacillati</taxon>
        <taxon>Actinomycetota</taxon>
        <taxon>Actinomycetes</taxon>
        <taxon>Pseudonocardiales</taxon>
        <taxon>Pseudonocardiaceae</taxon>
        <taxon>Pseudonocardia</taxon>
    </lineage>
</organism>
<dbReference type="Pfam" id="PF13480">
    <property type="entry name" value="Acetyltransf_6"/>
    <property type="match status" value="1"/>
</dbReference>
<sequence>MSAAPTAAPAILRVDPRTDPLWAALAAGPHGGLFTSPPWIGAVCATYGFEPVAAVAVDDAGVPRAGLAWVDVDDLRGRRRLALPFCDRADPLVGDAAAWAAVSGDALAGDLPFTLRCLDGSPAADDPRLTRTGEAAWHRTPLAGPLDDLHARFRSQTRRNIATAGRSGVEVVVDDGLDAVHAYHDLHVALRKHKYRLLAQPRGFLDAIWGAFAPLDGIRTTLALVDGRPVAGAVHLVWQDTVYYKFGASEAASLPLRPNDAVHWAALRWAHGRGLAHLDWGLSDLDQPGLVGYKRKWATEERRILTLNAGGPPHGRRDDTERLLRTLTDLFTDDAVPDAVTARAGAALYGLFC</sequence>
<evidence type="ECO:0000259" key="1">
    <source>
        <dbReference type="Pfam" id="PF13480"/>
    </source>
</evidence>
<dbReference type="KEGG" id="pbro:HOP40_15190"/>
<keyword evidence="3" id="KW-1185">Reference proteome</keyword>
<dbReference type="Proteomes" id="UP000505377">
    <property type="component" value="Chromosome"/>
</dbReference>
<dbReference type="Gene3D" id="3.40.630.30">
    <property type="match status" value="1"/>
</dbReference>
<accession>A0A6M6JG55</accession>
<gene>
    <name evidence="2" type="ORF">HOP40_15190</name>
</gene>
<evidence type="ECO:0000313" key="3">
    <source>
        <dbReference type="Proteomes" id="UP000505377"/>
    </source>
</evidence>
<reference evidence="2 3" key="1">
    <citation type="submission" date="2020-05" db="EMBL/GenBank/DDBJ databases">
        <authorList>
            <person name="Mo P."/>
        </authorList>
    </citation>
    <scope>NUCLEOTIDE SEQUENCE [LARGE SCALE GENOMIC DNA]</scope>
    <source>
        <strain evidence="2 3">Gen01</strain>
    </source>
</reference>
<dbReference type="RefSeq" id="WP_172159075.1">
    <property type="nucleotide sequence ID" value="NZ_CP053564.1"/>
</dbReference>
<dbReference type="SUPFAM" id="SSF55729">
    <property type="entry name" value="Acyl-CoA N-acyltransferases (Nat)"/>
    <property type="match status" value="1"/>
</dbReference>
<proteinExistence type="predicted"/>
<dbReference type="PANTHER" id="PTHR36174:SF1">
    <property type="entry name" value="LIPID II:GLYCINE GLYCYLTRANSFERASE"/>
    <property type="match status" value="1"/>
</dbReference>
<protein>
    <submittedName>
        <fullName evidence="2">GNAT family N-acetyltransferase</fullName>
    </submittedName>
</protein>
<dbReference type="PANTHER" id="PTHR36174">
    <property type="entry name" value="LIPID II:GLYCINE GLYCYLTRANSFERASE"/>
    <property type="match status" value="1"/>
</dbReference>
<keyword evidence="2" id="KW-0808">Transferase</keyword>
<feature type="domain" description="BioF2-like acetyltransferase" evidence="1">
    <location>
        <begin position="152"/>
        <end position="285"/>
    </location>
</feature>
<dbReference type="InterPro" id="IPR016181">
    <property type="entry name" value="Acyl_CoA_acyltransferase"/>
</dbReference>
<dbReference type="EMBL" id="CP053564">
    <property type="protein sequence ID" value="QJY46998.1"/>
    <property type="molecule type" value="Genomic_DNA"/>
</dbReference>
<name>A0A6M6JG55_9PSEU</name>
<dbReference type="InterPro" id="IPR050644">
    <property type="entry name" value="PG_Glycine_Bridge_Synth"/>
</dbReference>